<keyword evidence="2" id="KW-1185">Reference proteome</keyword>
<protein>
    <submittedName>
        <fullName evidence="1">Uncharacterized protein</fullName>
    </submittedName>
</protein>
<reference evidence="2" key="1">
    <citation type="journal article" date="2018" name="BMC Genomics">
        <title>Genomic insights into host adaptation between the wheat stripe rust pathogen (Puccinia striiformis f. sp. tritici) and the barley stripe rust pathogen (Puccinia striiformis f. sp. hordei).</title>
        <authorList>
            <person name="Xia C."/>
            <person name="Wang M."/>
            <person name="Yin C."/>
            <person name="Cornejo O.E."/>
            <person name="Hulbert S.H."/>
            <person name="Chen X."/>
        </authorList>
    </citation>
    <scope>NUCLEOTIDE SEQUENCE [LARGE SCALE GENOMIC DNA]</scope>
    <source>
        <strain evidence="2">93-210</strain>
    </source>
</reference>
<dbReference type="EMBL" id="CM045870">
    <property type="protein sequence ID" value="KAI7953954.1"/>
    <property type="molecule type" value="Genomic_DNA"/>
</dbReference>
<name>A0ACC0EHL1_9BASI</name>
<proteinExistence type="predicted"/>
<comment type="caution">
    <text evidence="1">The sequence shown here is derived from an EMBL/GenBank/DDBJ whole genome shotgun (WGS) entry which is preliminary data.</text>
</comment>
<gene>
    <name evidence="1" type="ORF">MJO28_006501</name>
</gene>
<accession>A0ACC0EHL1</accession>
<evidence type="ECO:0000313" key="1">
    <source>
        <dbReference type="EMBL" id="KAI7953954.1"/>
    </source>
</evidence>
<sequence>MLKLPPNFALPGGTLVALARKLFPQSTSLFGKAQFIRLSKRSLSTRGDLMFWRVSSRLLGRLQIPVVESLTISEQKIQTASLDNLSLDNISIPFRRLHRTIESITRSLPYSFTIKNKSSVNTRNKILIRSLCASDFGSLDLTAYTLKINPKDLTSSSLPPSEVDDQSEENSQRLKSTWSRVRNTLGAPLPDYQELTKADDRGPNGEDSDSVSEEDTNETENADIDLPEYNEADPNNETKQLETCPTDTNPISSGPREFELKQLYHQDLSSVEVEEVEKHGTLQSRKQKVQAARKGTSVRSLLAEEQGGAHVFAEGICWALEETCKSIHHRLHSRASAIVITTDSQLVEMRLSARQRSLQRSILISSVLNSANLDNTSHICRSFRALALETSLQGLATVAGVRNGSRLSPAKKSCLSRILGSTLDLLCDEKSKDCHELSSTTAIFVLDHLSRFHSSLPDAPLEQPDSQKMSLKECYDWISISSLLPIDNIAVHHDEIDEWCQHLLMIPAPSGFDVSEGLRARYISDSESGTPINRTMLLSTMLNVARRLCSTGNSRSRTLLLDCLPFIVEIWGWDRGILNTVREICQDARDRFPLKAALLSESHAIRHLTLEILMATSPSASPLEASLKQCLKIVDTLLLVENARIRQMHIRKLSTLAQANDDSVSSTTTQCALLAIMGRMHQGRYRPQRKVSR</sequence>
<reference evidence="1 2" key="3">
    <citation type="journal article" date="2022" name="Microbiol. Spectr.">
        <title>Folding features and dynamics of 3D genome architecture in plant fungal pathogens.</title>
        <authorList>
            <person name="Xia C."/>
        </authorList>
    </citation>
    <scope>NUCLEOTIDE SEQUENCE [LARGE SCALE GENOMIC DNA]</scope>
    <source>
        <strain evidence="1 2">93-210</strain>
    </source>
</reference>
<dbReference type="Proteomes" id="UP001060170">
    <property type="component" value="Chromosome 6"/>
</dbReference>
<organism evidence="1 2">
    <name type="scientific">Puccinia striiformis f. sp. tritici</name>
    <dbReference type="NCBI Taxonomy" id="168172"/>
    <lineage>
        <taxon>Eukaryota</taxon>
        <taxon>Fungi</taxon>
        <taxon>Dikarya</taxon>
        <taxon>Basidiomycota</taxon>
        <taxon>Pucciniomycotina</taxon>
        <taxon>Pucciniomycetes</taxon>
        <taxon>Pucciniales</taxon>
        <taxon>Pucciniaceae</taxon>
        <taxon>Puccinia</taxon>
    </lineage>
</organism>
<reference evidence="2" key="2">
    <citation type="journal article" date="2018" name="Mol. Plant Microbe Interact.">
        <title>Genome sequence resources for the wheat stripe rust pathogen (Puccinia striiformis f. sp. tritici) and the barley stripe rust pathogen (Puccinia striiformis f. sp. hordei).</title>
        <authorList>
            <person name="Xia C."/>
            <person name="Wang M."/>
            <person name="Yin C."/>
            <person name="Cornejo O.E."/>
            <person name="Hulbert S.H."/>
            <person name="Chen X."/>
        </authorList>
    </citation>
    <scope>NUCLEOTIDE SEQUENCE [LARGE SCALE GENOMIC DNA]</scope>
    <source>
        <strain evidence="2">93-210</strain>
    </source>
</reference>
<evidence type="ECO:0000313" key="2">
    <source>
        <dbReference type="Proteomes" id="UP001060170"/>
    </source>
</evidence>